<dbReference type="SUPFAM" id="SSF52467">
    <property type="entry name" value="DHS-like NAD/FAD-binding domain"/>
    <property type="match status" value="1"/>
</dbReference>
<dbReference type="GO" id="GO:0070403">
    <property type="term" value="F:NAD+ binding"/>
    <property type="evidence" value="ECO:0007669"/>
    <property type="project" value="InterPro"/>
</dbReference>
<sequence>MELRKRSRGEGTAQQGHTPLHTFLDLVEGCQHVVVFTGAGISANSGMSTFTSRNGLYDRAREQFNVQDGMKLFTYSFFKQHRAKVQAFFAQIYSEAQSSQAAPGHHALARMLEMGRLQRQYTLNIDGLSEVVGLSTWHPQANPAGSTVELHGNIRSSAAPLVLRRGCASKSCSSSRQPALSIFVRSGSCWPAWAV</sequence>
<dbReference type="InterPro" id="IPR050134">
    <property type="entry name" value="NAD-dep_sirtuin_deacylases"/>
</dbReference>
<protein>
    <submittedName>
        <fullName evidence="5">Deacetylase sirtuin-type domain-containing protein</fullName>
    </submittedName>
</protein>
<dbReference type="Gene3D" id="3.30.1600.10">
    <property type="entry name" value="SIR2/SIRT2 'Small Domain"/>
    <property type="match status" value="1"/>
</dbReference>
<evidence type="ECO:0000256" key="1">
    <source>
        <dbReference type="ARBA" id="ARBA00022679"/>
    </source>
</evidence>
<keyword evidence="2" id="KW-0520">NAD</keyword>
<feature type="domain" description="Deacetylase sirtuin-type" evidence="4">
    <location>
        <begin position="13"/>
        <end position="195"/>
    </location>
</feature>
<dbReference type="InterPro" id="IPR026591">
    <property type="entry name" value="Sirtuin_cat_small_dom_sf"/>
</dbReference>
<accession>A0A699YNS0</accession>
<keyword evidence="6" id="KW-1185">Reference proteome</keyword>
<evidence type="ECO:0000313" key="6">
    <source>
        <dbReference type="Proteomes" id="UP000485058"/>
    </source>
</evidence>
<proteinExistence type="predicted"/>
<comment type="caution">
    <text evidence="3">Lacks conserved residue(s) required for the propagation of feature annotation.</text>
</comment>
<feature type="non-terminal residue" evidence="5">
    <location>
        <position position="1"/>
    </location>
</feature>
<reference evidence="5 6" key="1">
    <citation type="submission" date="2020-02" db="EMBL/GenBank/DDBJ databases">
        <title>Draft genome sequence of Haematococcus lacustris strain NIES-144.</title>
        <authorList>
            <person name="Morimoto D."/>
            <person name="Nakagawa S."/>
            <person name="Yoshida T."/>
            <person name="Sawayama S."/>
        </authorList>
    </citation>
    <scope>NUCLEOTIDE SEQUENCE [LARGE SCALE GENOMIC DNA]</scope>
    <source>
        <strain evidence="5 6">NIES-144</strain>
    </source>
</reference>
<dbReference type="Gene3D" id="3.40.50.1220">
    <property type="entry name" value="TPP-binding domain"/>
    <property type="match status" value="1"/>
</dbReference>
<comment type="caution">
    <text evidence="5">The sequence shown here is derived from an EMBL/GenBank/DDBJ whole genome shotgun (WGS) entry which is preliminary data.</text>
</comment>
<dbReference type="InterPro" id="IPR029035">
    <property type="entry name" value="DHS-like_NAD/FAD-binding_dom"/>
</dbReference>
<evidence type="ECO:0000256" key="2">
    <source>
        <dbReference type="ARBA" id="ARBA00023027"/>
    </source>
</evidence>
<dbReference type="InterPro" id="IPR026590">
    <property type="entry name" value="Ssirtuin_cat_dom"/>
</dbReference>
<dbReference type="Proteomes" id="UP000485058">
    <property type="component" value="Unassembled WGS sequence"/>
</dbReference>
<dbReference type="GO" id="GO:0005634">
    <property type="term" value="C:nucleus"/>
    <property type="evidence" value="ECO:0007669"/>
    <property type="project" value="TreeGrafter"/>
</dbReference>
<dbReference type="EMBL" id="BLLF01000434">
    <property type="protein sequence ID" value="GFH11773.1"/>
    <property type="molecule type" value="Genomic_DNA"/>
</dbReference>
<dbReference type="Pfam" id="PF02146">
    <property type="entry name" value="SIR2"/>
    <property type="match status" value="1"/>
</dbReference>
<dbReference type="PROSITE" id="PS50305">
    <property type="entry name" value="SIRTUIN"/>
    <property type="match status" value="1"/>
</dbReference>
<organism evidence="5 6">
    <name type="scientific">Haematococcus lacustris</name>
    <name type="common">Green alga</name>
    <name type="synonym">Haematococcus pluvialis</name>
    <dbReference type="NCBI Taxonomy" id="44745"/>
    <lineage>
        <taxon>Eukaryota</taxon>
        <taxon>Viridiplantae</taxon>
        <taxon>Chlorophyta</taxon>
        <taxon>core chlorophytes</taxon>
        <taxon>Chlorophyceae</taxon>
        <taxon>CS clade</taxon>
        <taxon>Chlamydomonadales</taxon>
        <taxon>Haematococcaceae</taxon>
        <taxon>Haematococcus</taxon>
    </lineage>
</organism>
<evidence type="ECO:0000259" key="4">
    <source>
        <dbReference type="PROSITE" id="PS50305"/>
    </source>
</evidence>
<dbReference type="GO" id="GO:0017136">
    <property type="term" value="F:histone deacetylase activity, NAD-dependent"/>
    <property type="evidence" value="ECO:0007669"/>
    <property type="project" value="TreeGrafter"/>
</dbReference>
<evidence type="ECO:0000313" key="5">
    <source>
        <dbReference type="EMBL" id="GFH11773.1"/>
    </source>
</evidence>
<gene>
    <name evidence="5" type="ORF">HaLaN_07329</name>
</gene>
<keyword evidence="1" id="KW-0808">Transferase</keyword>
<name>A0A699YNS0_HAELA</name>
<dbReference type="PANTHER" id="PTHR11085">
    <property type="entry name" value="NAD-DEPENDENT PROTEIN DEACYLASE SIRTUIN-5, MITOCHONDRIAL-RELATED"/>
    <property type="match status" value="1"/>
</dbReference>
<evidence type="ECO:0000256" key="3">
    <source>
        <dbReference type="PROSITE-ProRule" id="PRU00236"/>
    </source>
</evidence>
<dbReference type="AlphaFoldDB" id="A0A699YNS0"/>
<dbReference type="PANTHER" id="PTHR11085:SF10">
    <property type="entry name" value="NAD-DEPENDENT PROTEIN DEACYLASE SIRTUIN-5, MITOCHONDRIAL-RELATED"/>
    <property type="match status" value="1"/>
</dbReference>
<dbReference type="InterPro" id="IPR003000">
    <property type="entry name" value="Sirtuin"/>
</dbReference>